<evidence type="ECO:0000313" key="2">
    <source>
        <dbReference type="EMBL" id="MCW7532388.1"/>
    </source>
</evidence>
<evidence type="ECO:0000313" key="3">
    <source>
        <dbReference type="Proteomes" id="UP001208540"/>
    </source>
</evidence>
<dbReference type="Gene3D" id="2.30.30.40">
    <property type="entry name" value="SH3 Domains"/>
    <property type="match status" value="1"/>
</dbReference>
<evidence type="ECO:0000313" key="4">
    <source>
        <dbReference type="Proteomes" id="UP001208912"/>
    </source>
</evidence>
<protein>
    <submittedName>
        <fullName evidence="2">SH3 domain-containing protein</fullName>
    </submittedName>
</protein>
<proteinExistence type="predicted"/>
<dbReference type="RefSeq" id="WP_265353601.1">
    <property type="nucleotide sequence ID" value="NZ_JAMQPL010000062.1"/>
</dbReference>
<name>A0AAW5VS25_9LEPT</name>
<accession>A0AAW5VS25</accession>
<dbReference type="AlphaFoldDB" id="A0AAW5VS25"/>
<dbReference type="EMBL" id="JAMQPL010000062">
    <property type="protein sequence ID" value="MCW7532388.1"/>
    <property type="molecule type" value="Genomic_DNA"/>
</dbReference>
<keyword evidence="4" id="KW-1185">Reference proteome</keyword>
<dbReference type="EMBL" id="JAMQPM010000047">
    <property type="protein sequence ID" value="MCW7528502.1"/>
    <property type="molecule type" value="Genomic_DNA"/>
</dbReference>
<sequence>MNKIKILITISTIYLSTTLLAEENKEYLVTAPTGLILRSKPNMNSNKITTIPFGETVKRNNKFSIEDSKPYFEFYDNKMSYDYKYHGESSWYKIEYQNFEGFAYGFFLVEKNSKNFNFFTYNEKKDDFEIKRNFINFKSENGNVIKRIFSQVYYENTLLFQMESPIILNETAFIRENFLYFEKPLTHREAMGYQGILFPLFYRRYMRLDLKNKKNLIEKIEIIASPETSIMNNQLFIQIKERKTSSMKVDLPEKQEPIFFFNDKKIKVSSEISESFKCLNKNKYFNNKSEDSFHTDSNLIFVSLEENIDNIENQKLKINICDKPMTLDFLNYRIE</sequence>
<gene>
    <name evidence="1" type="ORF">ND861_19255</name>
    <name evidence="2" type="ORF">ND862_19385</name>
</gene>
<reference evidence="2 4" key="1">
    <citation type="submission" date="2022-06" db="EMBL/GenBank/DDBJ databases">
        <title>Leptospira isolates from biofilms formed at urban environments.</title>
        <authorList>
            <person name="Ribeiro P.S."/>
            <person name="Sousa T."/>
            <person name="Carvalho N."/>
            <person name="Aburjaile F."/>
            <person name="Neves F."/>
            <person name="Oliveira D."/>
            <person name="Blanco L."/>
            <person name="Lima J."/>
            <person name="Costa F."/>
            <person name="Brenig B."/>
            <person name="Soares S."/>
            <person name="Ramos R."/>
            <person name="Goes-Neto A."/>
            <person name="Matiuzzi M."/>
            <person name="Azevedo V."/>
            <person name="Ristow P."/>
        </authorList>
    </citation>
    <scope>NUCLEOTIDE SEQUENCE</scope>
    <source>
        <strain evidence="1 4">VSF19</strain>
        <strain evidence="2">VSF20</strain>
    </source>
</reference>
<evidence type="ECO:0000313" key="1">
    <source>
        <dbReference type="EMBL" id="MCW7528502.1"/>
    </source>
</evidence>
<organism evidence="2 3">
    <name type="scientific">Leptospira soteropolitanensis</name>
    <dbReference type="NCBI Taxonomy" id="2950025"/>
    <lineage>
        <taxon>Bacteria</taxon>
        <taxon>Pseudomonadati</taxon>
        <taxon>Spirochaetota</taxon>
        <taxon>Spirochaetia</taxon>
        <taxon>Leptospirales</taxon>
        <taxon>Leptospiraceae</taxon>
        <taxon>Leptospira</taxon>
    </lineage>
</organism>
<dbReference type="Proteomes" id="UP001208912">
    <property type="component" value="Unassembled WGS sequence"/>
</dbReference>
<comment type="caution">
    <text evidence="2">The sequence shown here is derived from an EMBL/GenBank/DDBJ whole genome shotgun (WGS) entry which is preliminary data.</text>
</comment>
<dbReference type="Proteomes" id="UP001208540">
    <property type="component" value="Unassembled WGS sequence"/>
</dbReference>